<dbReference type="InterPro" id="IPR036047">
    <property type="entry name" value="F-box-like_dom_sf"/>
</dbReference>
<dbReference type="AlphaFoldDB" id="A0A251U1G5"/>
<sequence>MEDYVLPESLILDVLSRLPVKTIVRCKCVCKKWRDLVSDTYFVDLHLSRSRPCLMFHQYKNPHPILVFVEVEHEVDYDRLTLGHVKSLDLGLIAFRSLNQIFEVGSINGLICLRHEGYAIYIFNPVVVEEYMILPELTFLDFFSRVSYGFGVSMGGEYKVIRIIGRRIPEEQFMASVEIEVYTLGTDQWRSLGPTPYHIDYRGLLVSGVFVNSHVYWFDYIQIYDFDLDTETFELIPPPAGLGDNHEAKQMLGVLKGSLSLFSGSSLGFNVWVMKESSWHKAIAIRETIDPIFRSQGWKPLCLIDGLNGTSILILCVKEDRENVVGYCLNTNKILDLNIPGNYWMVISTYRPSFIKTPKLWIRES</sequence>
<gene>
    <name evidence="3" type="ORF">HannXRQ_Chr08g0209381</name>
    <name evidence="2" type="ORF">HanXRQr2_Chr03g0112331</name>
</gene>
<evidence type="ECO:0000259" key="1">
    <source>
        <dbReference type="PROSITE" id="PS50181"/>
    </source>
</evidence>
<reference evidence="3" key="2">
    <citation type="submission" date="2017-02" db="EMBL/GenBank/DDBJ databases">
        <title>Sunflower complete genome.</title>
        <authorList>
            <person name="Langlade N."/>
            <person name="Munos S."/>
        </authorList>
    </citation>
    <scope>NUCLEOTIDE SEQUENCE [LARGE SCALE GENOMIC DNA]</scope>
    <source>
        <tissue evidence="3">Leaves</tissue>
    </source>
</reference>
<dbReference type="PANTHER" id="PTHR31672">
    <property type="entry name" value="BNACNNG10540D PROTEIN"/>
    <property type="match status" value="1"/>
</dbReference>
<organism evidence="3 4">
    <name type="scientific">Helianthus annuus</name>
    <name type="common">Common sunflower</name>
    <dbReference type="NCBI Taxonomy" id="4232"/>
    <lineage>
        <taxon>Eukaryota</taxon>
        <taxon>Viridiplantae</taxon>
        <taxon>Streptophyta</taxon>
        <taxon>Embryophyta</taxon>
        <taxon>Tracheophyta</taxon>
        <taxon>Spermatophyta</taxon>
        <taxon>Magnoliopsida</taxon>
        <taxon>eudicotyledons</taxon>
        <taxon>Gunneridae</taxon>
        <taxon>Pentapetalae</taxon>
        <taxon>asterids</taxon>
        <taxon>campanulids</taxon>
        <taxon>Asterales</taxon>
        <taxon>Asteraceae</taxon>
        <taxon>Asteroideae</taxon>
        <taxon>Heliantheae alliance</taxon>
        <taxon>Heliantheae</taxon>
        <taxon>Helianthus</taxon>
    </lineage>
</organism>
<feature type="domain" description="F-box" evidence="1">
    <location>
        <begin position="1"/>
        <end position="45"/>
    </location>
</feature>
<dbReference type="EMBL" id="MNCJ02000318">
    <property type="protein sequence ID" value="KAF5814546.1"/>
    <property type="molecule type" value="Genomic_DNA"/>
</dbReference>
<dbReference type="Pfam" id="PF07734">
    <property type="entry name" value="FBA_1"/>
    <property type="match status" value="1"/>
</dbReference>
<reference evidence="2 4" key="1">
    <citation type="journal article" date="2017" name="Nature">
        <title>The sunflower genome provides insights into oil metabolism, flowering and Asterid evolution.</title>
        <authorList>
            <person name="Badouin H."/>
            <person name="Gouzy J."/>
            <person name="Grassa C.J."/>
            <person name="Murat F."/>
            <person name="Staton S.E."/>
            <person name="Cottret L."/>
            <person name="Lelandais-Briere C."/>
            <person name="Owens G.L."/>
            <person name="Carrere S."/>
            <person name="Mayjonade B."/>
            <person name="Legrand L."/>
            <person name="Gill N."/>
            <person name="Kane N.C."/>
            <person name="Bowers J.E."/>
            <person name="Hubner S."/>
            <person name="Bellec A."/>
            <person name="Berard A."/>
            <person name="Berges H."/>
            <person name="Blanchet N."/>
            <person name="Boniface M.C."/>
            <person name="Brunel D."/>
            <person name="Catrice O."/>
            <person name="Chaidir N."/>
            <person name="Claudel C."/>
            <person name="Donnadieu C."/>
            <person name="Faraut T."/>
            <person name="Fievet G."/>
            <person name="Helmstetter N."/>
            <person name="King M."/>
            <person name="Knapp S.J."/>
            <person name="Lai Z."/>
            <person name="Le Paslier M.C."/>
            <person name="Lippi Y."/>
            <person name="Lorenzon L."/>
            <person name="Mandel J.R."/>
            <person name="Marage G."/>
            <person name="Marchand G."/>
            <person name="Marquand E."/>
            <person name="Bret-Mestries E."/>
            <person name="Morien E."/>
            <person name="Nambeesan S."/>
            <person name="Nguyen T."/>
            <person name="Pegot-Espagnet P."/>
            <person name="Pouilly N."/>
            <person name="Raftis F."/>
            <person name="Sallet E."/>
            <person name="Schiex T."/>
            <person name="Thomas J."/>
            <person name="Vandecasteele C."/>
            <person name="Vares D."/>
            <person name="Vear F."/>
            <person name="Vautrin S."/>
            <person name="Crespi M."/>
            <person name="Mangin B."/>
            <person name="Burke J.M."/>
            <person name="Salse J."/>
            <person name="Munos S."/>
            <person name="Vincourt P."/>
            <person name="Rieseberg L.H."/>
            <person name="Langlade N.B."/>
        </authorList>
    </citation>
    <scope>NUCLEOTIDE SEQUENCE [LARGE SCALE GENOMIC DNA]</scope>
    <source>
        <strain evidence="4">cv. SF193</strain>
        <tissue evidence="2">Leaves</tissue>
    </source>
</reference>
<dbReference type="Proteomes" id="UP000215914">
    <property type="component" value="Chromosome 8"/>
</dbReference>
<reference evidence="2" key="3">
    <citation type="submission" date="2020-06" db="EMBL/GenBank/DDBJ databases">
        <title>Helianthus annuus Genome sequencing and assembly Release 2.</title>
        <authorList>
            <person name="Gouzy J."/>
            <person name="Langlade N."/>
            <person name="Munos S."/>
        </authorList>
    </citation>
    <scope>NUCLEOTIDE SEQUENCE</scope>
    <source>
        <tissue evidence="2">Leaves</tissue>
    </source>
</reference>
<dbReference type="OrthoDB" id="610337at2759"/>
<dbReference type="InParanoid" id="A0A251U1G5"/>
<dbReference type="PROSITE" id="PS50181">
    <property type="entry name" value="FBOX"/>
    <property type="match status" value="1"/>
</dbReference>
<protein>
    <submittedName>
        <fullName evidence="2">F-box domain, kelch-type beta propeller, F-box associated interaction</fullName>
    </submittedName>
    <submittedName>
        <fullName evidence="3">Putative F-box domain-containing protein</fullName>
    </submittedName>
</protein>
<accession>A0A251U1G5</accession>
<dbReference type="SMART" id="SM00256">
    <property type="entry name" value="FBOX"/>
    <property type="match status" value="1"/>
</dbReference>
<dbReference type="OMA" id="VEHVMFC"/>
<dbReference type="InterPro" id="IPR001810">
    <property type="entry name" value="F-box_dom"/>
</dbReference>
<dbReference type="InterPro" id="IPR050796">
    <property type="entry name" value="SCF_F-box_component"/>
</dbReference>
<dbReference type="Gramene" id="mRNA:HanXRQr2_Chr03g0112331">
    <property type="protein sequence ID" value="CDS:HanXRQr2_Chr03g0112331.1"/>
    <property type="gene ID" value="HanXRQr2_Chr03g0112331"/>
</dbReference>
<dbReference type="InterPro" id="IPR015915">
    <property type="entry name" value="Kelch-typ_b-propeller"/>
</dbReference>
<name>A0A251U1G5_HELAN</name>
<keyword evidence="4" id="KW-1185">Reference proteome</keyword>
<evidence type="ECO:0000313" key="4">
    <source>
        <dbReference type="Proteomes" id="UP000215914"/>
    </source>
</evidence>
<dbReference type="SUPFAM" id="SSF81383">
    <property type="entry name" value="F-box domain"/>
    <property type="match status" value="1"/>
</dbReference>
<dbReference type="Pfam" id="PF12937">
    <property type="entry name" value="F-box-like"/>
    <property type="match status" value="1"/>
</dbReference>
<proteinExistence type="predicted"/>
<evidence type="ECO:0000313" key="2">
    <source>
        <dbReference type="EMBL" id="KAF5814546.1"/>
    </source>
</evidence>
<dbReference type="NCBIfam" id="TIGR01640">
    <property type="entry name" value="F_box_assoc_1"/>
    <property type="match status" value="1"/>
</dbReference>
<dbReference type="InterPro" id="IPR006527">
    <property type="entry name" value="F-box-assoc_dom_typ1"/>
</dbReference>
<dbReference type="InterPro" id="IPR017451">
    <property type="entry name" value="F-box-assoc_interact_dom"/>
</dbReference>
<dbReference type="FunCoup" id="A0A251U1G5">
    <property type="interactions" value="12"/>
</dbReference>
<dbReference type="PANTHER" id="PTHR31672:SF13">
    <property type="entry name" value="F-BOX PROTEIN CPR30-LIKE"/>
    <property type="match status" value="1"/>
</dbReference>
<dbReference type="CDD" id="cd22157">
    <property type="entry name" value="F-box_AtFBW1-like"/>
    <property type="match status" value="1"/>
</dbReference>
<dbReference type="Gene3D" id="1.20.1280.50">
    <property type="match status" value="1"/>
</dbReference>
<dbReference type="SUPFAM" id="SSF117281">
    <property type="entry name" value="Kelch motif"/>
    <property type="match status" value="1"/>
</dbReference>
<evidence type="ECO:0000313" key="3">
    <source>
        <dbReference type="EMBL" id="OTG17197.1"/>
    </source>
</evidence>
<dbReference type="EMBL" id="CM007897">
    <property type="protein sequence ID" value="OTG17197.1"/>
    <property type="molecule type" value="Genomic_DNA"/>
</dbReference>